<accession>A0ABV7TKV8</accession>
<dbReference type="EMBL" id="JBHRXI010000025">
    <property type="protein sequence ID" value="MFC3615828.1"/>
    <property type="molecule type" value="Genomic_DNA"/>
</dbReference>
<organism evidence="1 2">
    <name type="scientific">Lutimaribacter marinistellae</name>
    <dbReference type="NCBI Taxonomy" id="1820329"/>
    <lineage>
        <taxon>Bacteria</taxon>
        <taxon>Pseudomonadati</taxon>
        <taxon>Pseudomonadota</taxon>
        <taxon>Alphaproteobacteria</taxon>
        <taxon>Rhodobacterales</taxon>
        <taxon>Roseobacteraceae</taxon>
        <taxon>Lutimaribacter</taxon>
    </lineage>
</organism>
<reference evidence="2" key="1">
    <citation type="journal article" date="2019" name="Int. J. Syst. Evol. Microbiol.">
        <title>The Global Catalogue of Microorganisms (GCM) 10K type strain sequencing project: providing services to taxonomists for standard genome sequencing and annotation.</title>
        <authorList>
            <consortium name="The Broad Institute Genomics Platform"/>
            <consortium name="The Broad Institute Genome Sequencing Center for Infectious Disease"/>
            <person name="Wu L."/>
            <person name="Ma J."/>
        </authorList>
    </citation>
    <scope>NUCLEOTIDE SEQUENCE [LARGE SCALE GENOMIC DNA]</scope>
    <source>
        <strain evidence="2">KCTC 42911</strain>
    </source>
</reference>
<dbReference type="EC" id="2.4.-.-" evidence="1"/>
<proteinExistence type="predicted"/>
<evidence type="ECO:0000313" key="2">
    <source>
        <dbReference type="Proteomes" id="UP001595629"/>
    </source>
</evidence>
<evidence type="ECO:0000313" key="1">
    <source>
        <dbReference type="EMBL" id="MFC3615828.1"/>
    </source>
</evidence>
<keyword evidence="2" id="KW-1185">Reference proteome</keyword>
<protein>
    <submittedName>
        <fullName evidence="1">Glycosyltransferase family 2 protein</fullName>
        <ecNumber evidence="1">2.4.-.-</ecNumber>
    </submittedName>
</protein>
<dbReference type="Pfam" id="PF13704">
    <property type="entry name" value="Glyco_tranf_2_4"/>
    <property type="match status" value="1"/>
</dbReference>
<sequence>MGVTWGIVATVKAPAGEILRFVAHHLELGAHRVFIYLDEETPEALEALKAHPKARVFNCDAAYWEKRKRDRPDKHQSRQTANATHAYNRADVDWIAHVDVDEFIWPDAPLAERLAGLPDACPTARMRPVESLACAPDLYKAFVPAGSERDDTVRAIYPQYGAFVKGGFMSHVAGKLFARTGRKKASFRIHNLFHAGQMVEGGTELDNVELLHRHAKDWGRWLAAYRYRVTRGSYRPGMAPNVPVAHGGLSMHELLTGIEAEYGEAGLRAFYDEMNAVDPVVRQNLEERNMVLFRPLHLDEKLARHFPDFV</sequence>
<dbReference type="RefSeq" id="WP_386737113.1">
    <property type="nucleotide sequence ID" value="NZ_JBHRXI010000025.1"/>
</dbReference>
<keyword evidence="1" id="KW-0808">Transferase</keyword>
<name>A0ABV7TKV8_9RHOB</name>
<dbReference type="GO" id="GO:0016757">
    <property type="term" value="F:glycosyltransferase activity"/>
    <property type="evidence" value="ECO:0007669"/>
    <property type="project" value="UniProtKB-KW"/>
</dbReference>
<dbReference type="Proteomes" id="UP001595629">
    <property type="component" value="Unassembled WGS sequence"/>
</dbReference>
<gene>
    <name evidence="1" type="ORF">ACFORG_18920</name>
</gene>
<keyword evidence="1" id="KW-0328">Glycosyltransferase</keyword>
<comment type="caution">
    <text evidence="1">The sequence shown here is derived from an EMBL/GenBank/DDBJ whole genome shotgun (WGS) entry which is preliminary data.</text>
</comment>